<reference evidence="2" key="2">
    <citation type="submission" date="2025-08" db="UniProtKB">
        <authorList>
            <consortium name="Ensembl"/>
        </authorList>
    </citation>
    <scope>IDENTIFICATION</scope>
</reference>
<dbReference type="Proteomes" id="UP000694402">
    <property type="component" value="Unassembled WGS sequence"/>
</dbReference>
<dbReference type="GO" id="GO:0015074">
    <property type="term" value="P:DNA integration"/>
    <property type="evidence" value="ECO:0007669"/>
    <property type="project" value="InterPro"/>
</dbReference>
<dbReference type="Ensembl" id="ENSOTST00005197154.1">
    <property type="protein sequence ID" value="ENSOTSP00005155126.1"/>
    <property type="gene ID" value="ENSOTSG00005051361.1"/>
</dbReference>
<keyword evidence="3" id="KW-1185">Reference proteome</keyword>
<dbReference type="AlphaFoldDB" id="A0AAZ3SPW2"/>
<dbReference type="InterPro" id="IPR002492">
    <property type="entry name" value="Transposase_Tc1-like"/>
</dbReference>
<name>A0AAZ3SPW2_ONCTS</name>
<feature type="domain" description="Transposase Tc1-like" evidence="1">
    <location>
        <begin position="35"/>
        <end position="81"/>
    </location>
</feature>
<protein>
    <recommendedName>
        <fullName evidence="1">Transposase Tc1-like domain-containing protein</fullName>
    </recommendedName>
</protein>
<reference evidence="3" key="1">
    <citation type="journal article" date="2018" name="PLoS ONE">
        <title>Chinook salmon (Oncorhynchus tshawytscha) genome and transcriptome.</title>
        <authorList>
            <person name="Christensen K.A."/>
            <person name="Leong J.S."/>
            <person name="Sakhrani D."/>
            <person name="Biagi C.A."/>
            <person name="Minkley D.R."/>
            <person name="Withler R.E."/>
            <person name="Rondeau E.B."/>
            <person name="Koop B.F."/>
            <person name="Devlin R.H."/>
        </authorList>
    </citation>
    <scope>NUCLEOTIDE SEQUENCE [LARGE SCALE GENOMIC DNA]</scope>
</reference>
<evidence type="ECO:0000313" key="2">
    <source>
        <dbReference type="Ensembl" id="ENSOTSP00005155126.1"/>
    </source>
</evidence>
<reference evidence="2" key="3">
    <citation type="submission" date="2025-09" db="UniProtKB">
        <authorList>
            <consortium name="Ensembl"/>
        </authorList>
    </citation>
    <scope>IDENTIFICATION</scope>
</reference>
<organism evidence="2 3">
    <name type="scientific">Oncorhynchus tshawytscha</name>
    <name type="common">Chinook salmon</name>
    <name type="synonym">Salmo tshawytscha</name>
    <dbReference type="NCBI Taxonomy" id="74940"/>
    <lineage>
        <taxon>Eukaryota</taxon>
        <taxon>Metazoa</taxon>
        <taxon>Chordata</taxon>
        <taxon>Craniata</taxon>
        <taxon>Vertebrata</taxon>
        <taxon>Euteleostomi</taxon>
        <taxon>Actinopterygii</taxon>
        <taxon>Neopterygii</taxon>
        <taxon>Teleostei</taxon>
        <taxon>Protacanthopterygii</taxon>
        <taxon>Salmoniformes</taxon>
        <taxon>Salmonidae</taxon>
        <taxon>Salmoninae</taxon>
        <taxon>Oncorhynchus</taxon>
    </lineage>
</organism>
<dbReference type="InterPro" id="IPR036397">
    <property type="entry name" value="RNaseH_sf"/>
</dbReference>
<proteinExistence type="predicted"/>
<sequence>GPATGKEDPELPLLQRISSLELPVSVCNPNKCFTEFNRHISTSTVQRRLCESGLYGRSAAKKVLLKDTNYKKRLAGAKKHKQYTLDLWKSVFVRVRVGELTISCVVPTMKHGGDVMVWGCFAGDTVRDLFRIPGTLNQPGYHNILQQYAIPSGLHLLGLSFVFQQDNDKHTSRLCKGFLAKKEGDGVLHQMTWPPQSVDLNPIN</sequence>
<dbReference type="GO" id="GO:0003677">
    <property type="term" value="F:DNA binding"/>
    <property type="evidence" value="ECO:0007669"/>
    <property type="project" value="InterPro"/>
</dbReference>
<dbReference type="GO" id="GO:0006313">
    <property type="term" value="P:DNA transposition"/>
    <property type="evidence" value="ECO:0007669"/>
    <property type="project" value="InterPro"/>
</dbReference>
<accession>A0AAZ3SPW2</accession>
<dbReference type="Pfam" id="PF01498">
    <property type="entry name" value="HTH_Tnp_Tc3_2"/>
    <property type="match status" value="1"/>
</dbReference>
<evidence type="ECO:0000259" key="1">
    <source>
        <dbReference type="Pfam" id="PF01498"/>
    </source>
</evidence>
<dbReference type="Gene3D" id="3.30.420.10">
    <property type="entry name" value="Ribonuclease H-like superfamily/Ribonuclease H"/>
    <property type="match status" value="1"/>
</dbReference>
<dbReference type="GeneTree" id="ENSGT01150000286914"/>
<evidence type="ECO:0000313" key="3">
    <source>
        <dbReference type="Proteomes" id="UP000694402"/>
    </source>
</evidence>